<evidence type="ECO:0000256" key="2">
    <source>
        <dbReference type="ARBA" id="ARBA00022475"/>
    </source>
</evidence>
<dbReference type="Proteomes" id="UP001059380">
    <property type="component" value="Chromosome"/>
</dbReference>
<keyword evidence="4 9" id="KW-0808">Transferase</keyword>
<dbReference type="GO" id="GO:0005886">
    <property type="term" value="C:plasma membrane"/>
    <property type="evidence" value="ECO:0007669"/>
    <property type="project" value="UniProtKB-SubCell"/>
</dbReference>
<proteinExistence type="predicted"/>
<evidence type="ECO:0000256" key="1">
    <source>
        <dbReference type="ARBA" id="ARBA00004651"/>
    </source>
</evidence>
<keyword evidence="7 8" id="KW-0472">Membrane</keyword>
<accession>A0A9J7BJJ4</accession>
<evidence type="ECO:0000313" key="10">
    <source>
        <dbReference type="Proteomes" id="UP001059380"/>
    </source>
</evidence>
<evidence type="ECO:0000313" key="9">
    <source>
        <dbReference type="EMBL" id="UWZ81962.1"/>
    </source>
</evidence>
<feature type="transmembrane region" description="Helical" evidence="8">
    <location>
        <begin position="101"/>
        <end position="124"/>
    </location>
</feature>
<name>A0A9J7BJJ4_9BACT</name>
<evidence type="ECO:0000256" key="3">
    <source>
        <dbReference type="ARBA" id="ARBA00022676"/>
    </source>
</evidence>
<dbReference type="RefSeq" id="WP_260790954.1">
    <property type="nucleotide sequence ID" value="NZ_CP093313.1"/>
</dbReference>
<feature type="transmembrane region" description="Helical" evidence="8">
    <location>
        <begin position="403"/>
        <end position="422"/>
    </location>
</feature>
<feature type="transmembrane region" description="Helical" evidence="8">
    <location>
        <begin position="20"/>
        <end position="41"/>
    </location>
</feature>
<protein>
    <submittedName>
        <fullName evidence="9">Glycosyltransferase family 39 protein</fullName>
        <ecNumber evidence="9">2.4.-.-</ecNumber>
    </submittedName>
</protein>
<keyword evidence="2" id="KW-1003">Cell membrane</keyword>
<keyword evidence="10" id="KW-1185">Reference proteome</keyword>
<gene>
    <name evidence="9" type="ORF">MOP44_15420</name>
</gene>
<evidence type="ECO:0000256" key="4">
    <source>
        <dbReference type="ARBA" id="ARBA00022679"/>
    </source>
</evidence>
<dbReference type="PANTHER" id="PTHR33908">
    <property type="entry name" value="MANNOSYLTRANSFERASE YKCB-RELATED"/>
    <property type="match status" value="1"/>
</dbReference>
<feature type="transmembrane region" description="Helical" evidence="8">
    <location>
        <begin position="185"/>
        <end position="208"/>
    </location>
</feature>
<dbReference type="AlphaFoldDB" id="A0A9J7BJJ4"/>
<evidence type="ECO:0000256" key="5">
    <source>
        <dbReference type="ARBA" id="ARBA00022692"/>
    </source>
</evidence>
<keyword evidence="6 8" id="KW-1133">Transmembrane helix</keyword>
<dbReference type="InterPro" id="IPR050297">
    <property type="entry name" value="LipidA_mod_glycosyltrf_83"/>
</dbReference>
<dbReference type="KEGG" id="orp:MOP44_15420"/>
<evidence type="ECO:0000256" key="8">
    <source>
        <dbReference type="SAM" id="Phobius"/>
    </source>
</evidence>
<reference evidence="9" key="1">
    <citation type="submission" date="2021-04" db="EMBL/GenBank/DDBJ databases">
        <title>Phylogenetic analysis of Acidobacteriaceae.</title>
        <authorList>
            <person name="Qiu L."/>
            <person name="Zhang Q."/>
        </authorList>
    </citation>
    <scope>NUCLEOTIDE SEQUENCE</scope>
    <source>
        <strain evidence="9">DSM 25168</strain>
    </source>
</reference>
<dbReference type="GO" id="GO:0016763">
    <property type="term" value="F:pentosyltransferase activity"/>
    <property type="evidence" value="ECO:0007669"/>
    <property type="project" value="TreeGrafter"/>
</dbReference>
<feature type="transmembrane region" description="Helical" evidence="8">
    <location>
        <begin position="236"/>
        <end position="255"/>
    </location>
</feature>
<feature type="transmembrane region" description="Helical" evidence="8">
    <location>
        <begin position="131"/>
        <end position="151"/>
    </location>
</feature>
<feature type="transmembrane region" description="Helical" evidence="8">
    <location>
        <begin position="453"/>
        <end position="473"/>
    </location>
</feature>
<organism evidence="9 10">
    <name type="scientific">Occallatibacter riparius</name>
    <dbReference type="NCBI Taxonomy" id="1002689"/>
    <lineage>
        <taxon>Bacteria</taxon>
        <taxon>Pseudomonadati</taxon>
        <taxon>Acidobacteriota</taxon>
        <taxon>Terriglobia</taxon>
        <taxon>Terriglobales</taxon>
        <taxon>Acidobacteriaceae</taxon>
        <taxon>Occallatibacter</taxon>
    </lineage>
</organism>
<feature type="transmembrane region" description="Helical" evidence="8">
    <location>
        <begin position="157"/>
        <end position="173"/>
    </location>
</feature>
<comment type="subcellular location">
    <subcellularLocation>
        <location evidence="1">Cell membrane</location>
        <topology evidence="1">Multi-pass membrane protein</topology>
    </subcellularLocation>
</comment>
<evidence type="ECO:0000256" key="6">
    <source>
        <dbReference type="ARBA" id="ARBA00022989"/>
    </source>
</evidence>
<sequence length="482" mass="54830">MEPASSSQSTSRRAGIVRVLSIVSTVCALLGGAVLRFWMIYNFFEVRDDSQLYGGIAKNLLLHHRYAITDGSGALHDTLIRLPGYPLFLAACFRVFGIENYFAPVCIQILAELGGCVLLSMLAWRLTHRLSAVQATLWLSCLCPFTAIYAAEPLTEAPTLFCIAITMWAVVRFRRWGDWRSVLAFTFAVASAALLRPDGALVGLVFALPMLGGARDRLGSGGWRSFYGASLGYGELRKVIVCIVLVLVPFAAWTWRNWTTFQVFQPLAPRYATDPGEPTWPGFQSWMKTWCIDFTSTYQIYWNMPGPIDVRNVPSRAWDFPEQQEETLQLFADYHANGDELSQSLDDRFAQLANQRIRADSFRYYFELPLLRVGDMLFRPRVENLPIDLDWWHYGNHRAETRFSWFYAGLNALYFLLGFIGLCFRPPLAKWMLLYFVLRCLLLATIEAPEARYTIEFFPMLFVLGGIAIARFVPQKQTAQAL</sequence>
<keyword evidence="5 8" id="KW-0812">Transmembrane</keyword>
<keyword evidence="3 9" id="KW-0328">Glycosyltransferase</keyword>
<dbReference type="GO" id="GO:0009103">
    <property type="term" value="P:lipopolysaccharide biosynthetic process"/>
    <property type="evidence" value="ECO:0007669"/>
    <property type="project" value="UniProtKB-ARBA"/>
</dbReference>
<evidence type="ECO:0000256" key="7">
    <source>
        <dbReference type="ARBA" id="ARBA00023136"/>
    </source>
</evidence>
<dbReference type="EMBL" id="CP093313">
    <property type="protein sequence ID" value="UWZ81962.1"/>
    <property type="molecule type" value="Genomic_DNA"/>
</dbReference>
<dbReference type="PANTHER" id="PTHR33908:SF11">
    <property type="entry name" value="MEMBRANE PROTEIN"/>
    <property type="match status" value="1"/>
</dbReference>
<dbReference type="EC" id="2.4.-.-" evidence="9"/>